<dbReference type="AlphaFoldDB" id="A0AAE0TDA6"/>
<keyword evidence="5" id="KW-0732">Signal</keyword>
<dbReference type="PROSITE" id="PS50268">
    <property type="entry name" value="CADHERIN_2"/>
    <property type="match status" value="7"/>
</dbReference>
<feature type="domain" description="Cadherin" evidence="15">
    <location>
        <begin position="515"/>
        <end position="618"/>
    </location>
</feature>
<dbReference type="FunFam" id="2.60.40.60:FF:000002">
    <property type="entry name" value="Protocadherin alpha 2"/>
    <property type="match status" value="1"/>
</dbReference>
<dbReference type="GO" id="GO:0007156">
    <property type="term" value="P:homophilic cell adhesion via plasma membrane adhesion molecules"/>
    <property type="evidence" value="ECO:0007669"/>
    <property type="project" value="InterPro"/>
</dbReference>
<dbReference type="InterPro" id="IPR013164">
    <property type="entry name" value="Cadherin_N"/>
</dbReference>
<keyword evidence="17" id="KW-1185">Reference proteome</keyword>
<dbReference type="EMBL" id="JAEAOA010000672">
    <property type="protein sequence ID" value="KAK3607643.1"/>
    <property type="molecule type" value="Genomic_DNA"/>
</dbReference>
<feature type="domain" description="Cadherin" evidence="15">
    <location>
        <begin position="66"/>
        <end position="179"/>
    </location>
</feature>
<evidence type="ECO:0000256" key="1">
    <source>
        <dbReference type="ARBA" id="ARBA00004251"/>
    </source>
</evidence>
<evidence type="ECO:0000256" key="6">
    <source>
        <dbReference type="ARBA" id="ARBA00022737"/>
    </source>
</evidence>
<dbReference type="FunFam" id="2.60.40.60:FF:000015">
    <property type="entry name" value="FAT atypical cadherin 1"/>
    <property type="match status" value="1"/>
</dbReference>
<sequence>MYLYSLLAVKNTCNLAVFRQTGQDWIQHKKKTVEDSRMTNTIKMIRFPVILVLFIVIKVYQSAESTAPVISFSILEGLPIGYLIGSVKEKATLLNITQINLRFEYFFFSSPEYQSIIHINTETGDITTMVVIDRESLCEFSLTCVLKFDVGINYHDGRFYKYITVKIHIEDRNDNSPLFPKQSMTLQISERVQIGSVYRIDSPVDRDTGVNNSIQSIEIVPSNDVFGLDIEPNLDGSKQVKIAILSKLDREMQDYYRLIVLAKDGGNPVRSGSLTVNIYILDVNDNKPKFSNTTYRVAINETTPPNSVILILSATDADIGENGWVTYRISDHQSDTEIIKKIFYIDARSGEVQIKTKLMNEQGNSYKFIVEAIDHGMVPLVSQAEVIVDIIDSENNAPVVSLVPSLGGNLQFINVSESATLGTFVANLEIIDTDSGQNGNISCVSSSSLFSVDYLGSTKTLKRFIVMVNGLLDRETQDLHNVTIICFDHGSPRLSSSVKFVVSVTDVNDNKPNFNSDRYIAFIPENNDINEVILQFSATDLDIDNNGLVQYYIHEDIQGLLTIGLNNGNIYAVRIFDREANERVVFRILAIDLGSPALTGTTTVTLYIEDRNDQVPRFLNTVNPFRVAENLPSDTSVGYLKAVDGDTGINAEISFAMLKEYSYVPFVVFSDGLIKTNKELDREQQSRYDFQVMVTDHGEPRLSSIANVTVFVTDDNDNVPVITYPSEKNNTISIPYPDEENTLVCQIQAYDNDDGDNSVLVYSISAGNDLGIFRIDENLGHIYLKNIVSIDSDVKVSLTILTSDKGKVPLSSTTTLEIELRYTNVSKAMSSNNISKYVIISMVIVLVIVLLFGAATGIFFLRRLDLSKKKTLQEHSKLDSKFGFQTQSSATKPISTKDRYLNVLGSQGDRQDEQNKKKVMNFRPGSCFDPLANGHTCITLSDGSTLHAGSDTDGQLCFMGPPSSARDIEKQQQDRVNNHLEKIQRQRMMLQLQTRTKKWLKEQALHSKEFPGHIEDSHSHTSGETIPSDSGRGGSEDMCSFPASTDGHVCNGNQSSHLTKPSSPRLQYTVEDRHFPKSCQHKDNLYPPGYTDISVYKFCTTRPFIDLTNHNLWTNPYFTTHSPMDCTGDSVVNSLFPNTSTLQPQNEDNCSTMTSGSYSLYSEYFV</sequence>
<dbReference type="InterPro" id="IPR020894">
    <property type="entry name" value="Cadherin_CS"/>
</dbReference>
<evidence type="ECO:0000256" key="11">
    <source>
        <dbReference type="ARBA" id="ARBA00023180"/>
    </source>
</evidence>
<keyword evidence="7 12" id="KW-0106">Calcium</keyword>
<gene>
    <name evidence="16" type="ORF">CHS0354_010697</name>
</gene>
<reference evidence="16" key="2">
    <citation type="journal article" date="2021" name="Genome Biol. Evol.">
        <title>Developing a high-quality reference genome for a parasitic bivalve with doubly uniparental inheritance (Bivalvia: Unionida).</title>
        <authorList>
            <person name="Smith C.H."/>
        </authorList>
    </citation>
    <scope>NUCLEOTIDE SEQUENCE</scope>
    <source>
        <strain evidence="16">CHS0354</strain>
        <tissue evidence="16">Mantle</tissue>
    </source>
</reference>
<dbReference type="Pfam" id="PF08266">
    <property type="entry name" value="Cadherin_2"/>
    <property type="match status" value="1"/>
</dbReference>
<name>A0AAE0TDA6_9BIVA</name>
<evidence type="ECO:0000256" key="14">
    <source>
        <dbReference type="SAM" id="Phobius"/>
    </source>
</evidence>
<keyword evidence="2" id="KW-1003">Cell membrane</keyword>
<dbReference type="PANTHER" id="PTHR24028:SF146">
    <property type="entry name" value="CADHERIN 96CB, ISOFORM D-RELATED"/>
    <property type="match status" value="1"/>
</dbReference>
<dbReference type="InterPro" id="IPR050174">
    <property type="entry name" value="Protocadherin/Cadherin-CA"/>
</dbReference>
<dbReference type="FunFam" id="2.60.40.60:FF:000092">
    <property type="entry name" value="Protocadherin 8"/>
    <property type="match status" value="1"/>
</dbReference>
<dbReference type="InterPro" id="IPR015919">
    <property type="entry name" value="Cadherin-like_sf"/>
</dbReference>
<dbReference type="Gene3D" id="2.60.40.60">
    <property type="entry name" value="Cadherins"/>
    <property type="match status" value="7"/>
</dbReference>
<organism evidence="16 17">
    <name type="scientific">Potamilus streckersoni</name>
    <dbReference type="NCBI Taxonomy" id="2493646"/>
    <lineage>
        <taxon>Eukaryota</taxon>
        <taxon>Metazoa</taxon>
        <taxon>Spiralia</taxon>
        <taxon>Lophotrochozoa</taxon>
        <taxon>Mollusca</taxon>
        <taxon>Bivalvia</taxon>
        <taxon>Autobranchia</taxon>
        <taxon>Heteroconchia</taxon>
        <taxon>Palaeoheterodonta</taxon>
        <taxon>Unionida</taxon>
        <taxon>Unionoidea</taxon>
        <taxon>Unionidae</taxon>
        <taxon>Ambleminae</taxon>
        <taxon>Lampsilini</taxon>
        <taxon>Potamilus</taxon>
    </lineage>
</organism>
<evidence type="ECO:0000256" key="13">
    <source>
        <dbReference type="SAM" id="MobiDB-lite"/>
    </source>
</evidence>
<evidence type="ECO:0000313" key="16">
    <source>
        <dbReference type="EMBL" id="KAK3607643.1"/>
    </source>
</evidence>
<evidence type="ECO:0000259" key="15">
    <source>
        <dbReference type="PROSITE" id="PS50268"/>
    </source>
</evidence>
<evidence type="ECO:0000256" key="10">
    <source>
        <dbReference type="ARBA" id="ARBA00023136"/>
    </source>
</evidence>
<evidence type="ECO:0000256" key="2">
    <source>
        <dbReference type="ARBA" id="ARBA00022475"/>
    </source>
</evidence>
<dbReference type="FunFam" id="2.60.40.60:FF:000004">
    <property type="entry name" value="Protocadherin 1 gamma 2"/>
    <property type="match status" value="1"/>
</dbReference>
<keyword evidence="3 14" id="KW-0812">Transmembrane</keyword>
<keyword evidence="9 14" id="KW-1133">Transmembrane helix</keyword>
<evidence type="ECO:0000256" key="5">
    <source>
        <dbReference type="ARBA" id="ARBA00022729"/>
    </source>
</evidence>
<feature type="transmembrane region" description="Helical" evidence="14">
    <location>
        <begin position="837"/>
        <end position="861"/>
    </location>
</feature>
<dbReference type="FunFam" id="2.60.40.60:FF:000007">
    <property type="entry name" value="Protocadherin alpha 2"/>
    <property type="match status" value="1"/>
</dbReference>
<evidence type="ECO:0000313" key="17">
    <source>
        <dbReference type="Proteomes" id="UP001195483"/>
    </source>
</evidence>
<reference evidence="16" key="3">
    <citation type="submission" date="2023-05" db="EMBL/GenBank/DDBJ databases">
        <authorList>
            <person name="Smith C.H."/>
        </authorList>
    </citation>
    <scope>NUCLEOTIDE SEQUENCE</scope>
    <source>
        <strain evidence="16">CHS0354</strain>
        <tissue evidence="16">Mantle</tissue>
    </source>
</reference>
<dbReference type="Pfam" id="PF00028">
    <property type="entry name" value="Cadherin"/>
    <property type="match status" value="6"/>
</dbReference>
<evidence type="ECO:0000256" key="7">
    <source>
        <dbReference type="ARBA" id="ARBA00022837"/>
    </source>
</evidence>
<dbReference type="CDD" id="cd11304">
    <property type="entry name" value="Cadherin_repeat"/>
    <property type="match status" value="6"/>
</dbReference>
<dbReference type="PRINTS" id="PR00205">
    <property type="entry name" value="CADHERIN"/>
</dbReference>
<keyword evidence="10 14" id="KW-0472">Membrane</keyword>
<feature type="domain" description="Cadherin" evidence="15">
    <location>
        <begin position="291"/>
        <end position="400"/>
    </location>
</feature>
<accession>A0AAE0TDA6</accession>
<evidence type="ECO:0000256" key="8">
    <source>
        <dbReference type="ARBA" id="ARBA00022889"/>
    </source>
</evidence>
<keyword evidence="6" id="KW-0677">Repeat</keyword>
<feature type="region of interest" description="Disordered" evidence="13">
    <location>
        <begin position="1011"/>
        <end position="1040"/>
    </location>
</feature>
<comment type="caution">
    <text evidence="16">The sequence shown here is derived from an EMBL/GenBank/DDBJ whole genome shotgun (WGS) entry which is preliminary data.</text>
</comment>
<feature type="domain" description="Cadherin" evidence="15">
    <location>
        <begin position="619"/>
        <end position="722"/>
    </location>
</feature>
<dbReference type="PANTHER" id="PTHR24028">
    <property type="entry name" value="CADHERIN-87A"/>
    <property type="match status" value="1"/>
</dbReference>
<keyword evidence="11" id="KW-0325">Glycoprotein</keyword>
<feature type="domain" description="Cadherin" evidence="15">
    <location>
        <begin position="726"/>
        <end position="830"/>
    </location>
</feature>
<proteinExistence type="predicted"/>
<dbReference type="SMART" id="SM00112">
    <property type="entry name" value="CA"/>
    <property type="match status" value="7"/>
</dbReference>
<keyword evidence="4" id="KW-0479">Metal-binding</keyword>
<evidence type="ECO:0000256" key="12">
    <source>
        <dbReference type="PROSITE-ProRule" id="PRU00043"/>
    </source>
</evidence>
<dbReference type="GO" id="GO:0005509">
    <property type="term" value="F:calcium ion binding"/>
    <property type="evidence" value="ECO:0007669"/>
    <property type="project" value="UniProtKB-UniRule"/>
</dbReference>
<evidence type="ECO:0000256" key="4">
    <source>
        <dbReference type="ARBA" id="ARBA00022723"/>
    </source>
</evidence>
<feature type="domain" description="Cadherin" evidence="15">
    <location>
        <begin position="413"/>
        <end position="514"/>
    </location>
</feature>
<dbReference type="GO" id="GO:0005886">
    <property type="term" value="C:plasma membrane"/>
    <property type="evidence" value="ECO:0007669"/>
    <property type="project" value="UniProtKB-SubCell"/>
</dbReference>
<keyword evidence="8" id="KW-0130">Cell adhesion</keyword>
<dbReference type="InterPro" id="IPR002126">
    <property type="entry name" value="Cadherin-like_dom"/>
</dbReference>
<evidence type="ECO:0000256" key="3">
    <source>
        <dbReference type="ARBA" id="ARBA00022692"/>
    </source>
</evidence>
<feature type="domain" description="Cadherin" evidence="15">
    <location>
        <begin position="180"/>
        <end position="290"/>
    </location>
</feature>
<feature type="compositionally biased region" description="Basic and acidic residues" evidence="13">
    <location>
        <begin position="1011"/>
        <end position="1021"/>
    </location>
</feature>
<protein>
    <recommendedName>
        <fullName evidence="15">Cadherin domain-containing protein</fullName>
    </recommendedName>
</protein>
<evidence type="ECO:0000256" key="9">
    <source>
        <dbReference type="ARBA" id="ARBA00022989"/>
    </source>
</evidence>
<dbReference type="SUPFAM" id="SSF49313">
    <property type="entry name" value="Cadherin-like"/>
    <property type="match status" value="7"/>
</dbReference>
<comment type="subcellular location">
    <subcellularLocation>
        <location evidence="1">Cell membrane</location>
        <topology evidence="1">Single-pass type I membrane protein</topology>
    </subcellularLocation>
</comment>
<reference evidence="16" key="1">
    <citation type="journal article" date="2021" name="Genome Biol. Evol.">
        <title>A High-Quality Reference Genome for a Parasitic Bivalve with Doubly Uniparental Inheritance (Bivalvia: Unionida).</title>
        <authorList>
            <person name="Smith C.H."/>
        </authorList>
    </citation>
    <scope>NUCLEOTIDE SEQUENCE</scope>
    <source>
        <strain evidence="16">CHS0354</strain>
    </source>
</reference>
<dbReference type="FunFam" id="2.60.40.60:FF:000123">
    <property type="entry name" value="Protocadherin beta 4"/>
    <property type="match status" value="1"/>
</dbReference>
<dbReference type="PROSITE" id="PS00232">
    <property type="entry name" value="CADHERIN_1"/>
    <property type="match status" value="3"/>
</dbReference>
<dbReference type="Proteomes" id="UP001195483">
    <property type="component" value="Unassembled WGS sequence"/>
</dbReference>